<keyword evidence="8" id="KW-1185">Reference proteome</keyword>
<dbReference type="Proteomes" id="UP000037179">
    <property type="component" value="Unassembled WGS sequence"/>
</dbReference>
<name>A0ABC9YKV5_9NOCA</name>
<keyword evidence="2 4" id="KW-0238">DNA-binding</keyword>
<protein>
    <submittedName>
        <fullName evidence="6">HTH-type transcriptional repressor ComR</fullName>
    </submittedName>
    <submittedName>
        <fullName evidence="7">TetR family transcriptional regulator</fullName>
    </submittedName>
</protein>
<keyword evidence="3" id="KW-0804">Transcription</keyword>
<reference evidence="8" key="1">
    <citation type="submission" date="2015-07" db="EMBL/GenBank/DDBJ databases">
        <title>Nocardia seriolae U-1 whole genome shotgun sequence.</title>
        <authorList>
            <person name="Imajoh M."/>
            <person name="Fukumoto Y."/>
            <person name="Sukeda M."/>
            <person name="Yamane J."/>
            <person name="Yamasaki K."/>
            <person name="Shimizu M."/>
            <person name="Ohnishi K."/>
            <person name="Oshima S."/>
        </authorList>
    </citation>
    <scope>NUCLEOTIDE SEQUENCE [LARGE SCALE GENOMIC DNA]</scope>
    <source>
        <strain evidence="8">U-1</strain>
    </source>
</reference>
<dbReference type="SUPFAM" id="SSF48498">
    <property type="entry name" value="Tetracyclin repressor-like, C-terminal domain"/>
    <property type="match status" value="1"/>
</dbReference>
<accession>A0ABC9YKV5</accession>
<dbReference type="KEGG" id="nsr:NS506_07273"/>
<dbReference type="GO" id="GO:0003677">
    <property type="term" value="F:DNA binding"/>
    <property type="evidence" value="ECO:0007669"/>
    <property type="project" value="UniProtKB-UniRule"/>
</dbReference>
<dbReference type="RefSeq" id="WP_033085146.1">
    <property type="nucleotide sequence ID" value="NZ_AP017900.1"/>
</dbReference>
<dbReference type="EMBL" id="BBYQ01000004">
    <property type="protein sequence ID" value="GAP26189.1"/>
    <property type="molecule type" value="Genomic_DNA"/>
</dbReference>
<sequence>MGRPRNFDADTVVNRAMEAFWTHGYAGCSPAQLAEATGIGKGSLYNTFGSKRELFDLAMARYDQMGMTLAREVLSQPGTTRERLRAWMHRIVDSDLEQPVRRGCMVVNTAMELAGHDAEATRAVTTAHEHMTEVLAERIEQGQRDGDIQAEVDARAYSEYLMNAIGGLRLSAKISDAATLYRIVDTTLSTL</sequence>
<organism evidence="7 8">
    <name type="scientific">Nocardia seriolae</name>
    <dbReference type="NCBI Taxonomy" id="37332"/>
    <lineage>
        <taxon>Bacteria</taxon>
        <taxon>Bacillati</taxon>
        <taxon>Actinomycetota</taxon>
        <taxon>Actinomycetes</taxon>
        <taxon>Mycobacteriales</taxon>
        <taxon>Nocardiaceae</taxon>
        <taxon>Nocardia</taxon>
    </lineage>
</organism>
<evidence type="ECO:0000256" key="3">
    <source>
        <dbReference type="ARBA" id="ARBA00023163"/>
    </source>
</evidence>
<dbReference type="Pfam" id="PF00440">
    <property type="entry name" value="TetR_N"/>
    <property type="match status" value="1"/>
</dbReference>
<proteinExistence type="predicted"/>
<dbReference type="SUPFAM" id="SSF46689">
    <property type="entry name" value="Homeodomain-like"/>
    <property type="match status" value="1"/>
</dbReference>
<dbReference type="Proteomes" id="UP000180166">
    <property type="component" value="Chromosome"/>
</dbReference>
<keyword evidence="1" id="KW-0805">Transcription regulation</keyword>
<dbReference type="PROSITE" id="PS50977">
    <property type="entry name" value="HTH_TETR_2"/>
    <property type="match status" value="1"/>
</dbReference>
<feature type="domain" description="HTH tetR-type" evidence="5">
    <location>
        <begin position="6"/>
        <end position="66"/>
    </location>
</feature>
<evidence type="ECO:0000256" key="4">
    <source>
        <dbReference type="PROSITE-ProRule" id="PRU00335"/>
    </source>
</evidence>
<feature type="DNA-binding region" description="H-T-H motif" evidence="4">
    <location>
        <begin position="29"/>
        <end position="48"/>
    </location>
</feature>
<evidence type="ECO:0000313" key="9">
    <source>
        <dbReference type="Proteomes" id="UP000180166"/>
    </source>
</evidence>
<evidence type="ECO:0000313" key="6">
    <source>
        <dbReference type="EMBL" id="APB01293.1"/>
    </source>
</evidence>
<dbReference type="Gene3D" id="1.10.357.10">
    <property type="entry name" value="Tetracycline Repressor, domain 2"/>
    <property type="match status" value="1"/>
</dbReference>
<evidence type="ECO:0000313" key="7">
    <source>
        <dbReference type="EMBL" id="GAP26189.1"/>
    </source>
</evidence>
<dbReference type="PANTHER" id="PTHR47506">
    <property type="entry name" value="TRANSCRIPTIONAL REGULATORY PROTEIN"/>
    <property type="match status" value="1"/>
</dbReference>
<dbReference type="InterPro" id="IPR001647">
    <property type="entry name" value="HTH_TetR"/>
</dbReference>
<evidence type="ECO:0000259" key="5">
    <source>
        <dbReference type="PROSITE" id="PS50977"/>
    </source>
</evidence>
<evidence type="ECO:0000313" key="8">
    <source>
        <dbReference type="Proteomes" id="UP000037179"/>
    </source>
</evidence>
<evidence type="ECO:0000256" key="1">
    <source>
        <dbReference type="ARBA" id="ARBA00023015"/>
    </source>
</evidence>
<dbReference type="EMBL" id="CP017839">
    <property type="protein sequence ID" value="APB01293.1"/>
    <property type="molecule type" value="Genomic_DNA"/>
</dbReference>
<dbReference type="Gene3D" id="1.10.10.60">
    <property type="entry name" value="Homeodomain-like"/>
    <property type="match status" value="1"/>
</dbReference>
<dbReference type="InterPro" id="IPR011075">
    <property type="entry name" value="TetR_C"/>
</dbReference>
<dbReference type="InterPro" id="IPR036271">
    <property type="entry name" value="Tet_transcr_reg_TetR-rel_C_sf"/>
</dbReference>
<dbReference type="AlphaFoldDB" id="A0ABC9YKV5"/>
<dbReference type="InterPro" id="IPR009057">
    <property type="entry name" value="Homeodomain-like_sf"/>
</dbReference>
<gene>
    <name evidence="6" type="ORF">NS506_07273</name>
    <name evidence="7" type="ORF">NSK11_contig00004-0043</name>
</gene>
<dbReference type="PRINTS" id="PR00455">
    <property type="entry name" value="HTHTETR"/>
</dbReference>
<evidence type="ECO:0000256" key="2">
    <source>
        <dbReference type="ARBA" id="ARBA00023125"/>
    </source>
</evidence>
<dbReference type="PANTHER" id="PTHR47506:SF1">
    <property type="entry name" value="HTH-TYPE TRANSCRIPTIONAL REGULATOR YJDC"/>
    <property type="match status" value="1"/>
</dbReference>
<dbReference type="GeneID" id="93372788"/>
<reference evidence="6 9" key="3">
    <citation type="submission" date="2016-10" db="EMBL/GenBank/DDBJ databases">
        <title>Genome sequence of Nocardia seriolae strain EM150506, isolated from Anguila japonica.</title>
        <authorList>
            <person name="Han H.-J."/>
        </authorList>
    </citation>
    <scope>NUCLEOTIDE SEQUENCE [LARGE SCALE GENOMIC DNA]</scope>
    <source>
        <strain evidence="6 9">EM150506</strain>
    </source>
</reference>
<reference evidence="7 8" key="2">
    <citation type="journal article" date="2016" name="Genome Announc.">
        <title>Draft Genome Sequence of Erythromycin- and Oxytetracycline-Sensitive Nocardia seriolae Strain U-1 (NBRC 110359).</title>
        <authorList>
            <person name="Imajoh M."/>
            <person name="Sukeda M."/>
            <person name="Shimizu M."/>
            <person name="Yamane J."/>
            <person name="Ohnishi K."/>
            <person name="Oshima S."/>
        </authorList>
    </citation>
    <scope>NUCLEOTIDE SEQUENCE [LARGE SCALE GENOMIC DNA]</scope>
    <source>
        <strain evidence="7 8">U-1</strain>
    </source>
</reference>
<dbReference type="Pfam" id="PF16925">
    <property type="entry name" value="TetR_C_13"/>
    <property type="match status" value="1"/>
</dbReference>